<dbReference type="Gene3D" id="1.10.287.470">
    <property type="entry name" value="Helix hairpin bin"/>
    <property type="match status" value="1"/>
</dbReference>
<evidence type="ECO:0000256" key="2">
    <source>
        <dbReference type="SAM" id="SignalP"/>
    </source>
</evidence>
<gene>
    <name evidence="5" type="ORF">PITCH_A2030092</name>
</gene>
<dbReference type="SUPFAM" id="SSF111369">
    <property type="entry name" value="HlyD-like secretion proteins"/>
    <property type="match status" value="1"/>
</dbReference>
<dbReference type="Gene3D" id="2.40.50.100">
    <property type="match status" value="1"/>
</dbReference>
<evidence type="ECO:0000256" key="1">
    <source>
        <dbReference type="ARBA" id="ARBA00009477"/>
    </source>
</evidence>
<comment type="similarity">
    <text evidence="1">Belongs to the membrane fusion protein (MFP) (TC 8.A.1) family.</text>
</comment>
<dbReference type="Gene3D" id="2.40.420.20">
    <property type="match status" value="1"/>
</dbReference>
<dbReference type="PANTHER" id="PTHR30469">
    <property type="entry name" value="MULTIDRUG RESISTANCE PROTEIN MDTA"/>
    <property type="match status" value="1"/>
</dbReference>
<dbReference type="EMBL" id="OJIN01000117">
    <property type="protein sequence ID" value="SPD73948.1"/>
    <property type="molecule type" value="Genomic_DNA"/>
</dbReference>
<proteinExistence type="inferred from homology"/>
<dbReference type="InterPro" id="IPR058637">
    <property type="entry name" value="YknX-like_C"/>
</dbReference>
<dbReference type="InterPro" id="IPR006143">
    <property type="entry name" value="RND_pump_MFP"/>
</dbReference>
<protein>
    <submittedName>
        <fullName evidence="5">Uncharacterized protein</fullName>
    </submittedName>
</protein>
<feature type="signal peptide" evidence="2">
    <location>
        <begin position="1"/>
        <end position="21"/>
    </location>
</feature>
<reference evidence="5" key="1">
    <citation type="submission" date="2018-01" db="EMBL/GenBank/DDBJ databases">
        <authorList>
            <person name="Regsiter A."/>
            <person name="William W."/>
        </authorList>
    </citation>
    <scope>NUCLEOTIDE SEQUENCE</scope>
    <source>
        <strain evidence="5">TRIP AH-1</strain>
    </source>
</reference>
<dbReference type="GO" id="GO:0015562">
    <property type="term" value="F:efflux transmembrane transporter activity"/>
    <property type="evidence" value="ECO:0007669"/>
    <property type="project" value="TreeGrafter"/>
</dbReference>
<sequence length="343" mass="37294">MKAITLTFAMLLVLIPARFLGADSQSVAVSVTQVVEKTLTENIIAYGSIEPDPDQVLSLSFPHAGLINRVWVRLGQRVKRGDKLLEVITAPDARMQFLQAQSTVDFGQRELSRQERLLAGQLTTKSQVDAARKSLSDAQAALNALRQQGLEKAEETLQAPMDGIITRVDVNQGQRVQAETTAMLIASETRLIARLGVEPEDLDKLSEDNPVTIVPVFVPGVQVTSLIREVHAMIDPTTHLVEVLTPIPESQGDHLILGSQVIGRISLAAHQGLTVPRSAVLRDDAGAYVFTLSDETAKRVDVQTGVEQGGLVEIWGKLKAGDPVVFQGNYQLSDGMKVREITQ</sequence>
<dbReference type="Pfam" id="PF25919">
    <property type="entry name" value="BSH_CusB"/>
    <property type="match status" value="1"/>
</dbReference>
<evidence type="ECO:0000259" key="4">
    <source>
        <dbReference type="Pfam" id="PF25989"/>
    </source>
</evidence>
<dbReference type="GO" id="GO:1990281">
    <property type="term" value="C:efflux pump complex"/>
    <property type="evidence" value="ECO:0007669"/>
    <property type="project" value="TreeGrafter"/>
</dbReference>
<keyword evidence="2" id="KW-0732">Signal</keyword>
<dbReference type="NCBIfam" id="TIGR01730">
    <property type="entry name" value="RND_mfp"/>
    <property type="match status" value="1"/>
</dbReference>
<evidence type="ECO:0000259" key="3">
    <source>
        <dbReference type="Pfam" id="PF25919"/>
    </source>
</evidence>
<dbReference type="InterPro" id="IPR058790">
    <property type="entry name" value="BSH_CusB"/>
</dbReference>
<evidence type="ECO:0000313" key="5">
    <source>
        <dbReference type="EMBL" id="SPD73948.1"/>
    </source>
</evidence>
<feature type="chain" id="PRO_5019077588" evidence="2">
    <location>
        <begin position="22"/>
        <end position="343"/>
    </location>
</feature>
<accession>A0A445MWV6</accession>
<feature type="domain" description="YknX-like C-terminal permuted SH3-like" evidence="4">
    <location>
        <begin position="272"/>
        <end position="339"/>
    </location>
</feature>
<organism evidence="5">
    <name type="scientific">uncultured Desulfobacterium sp</name>
    <dbReference type="NCBI Taxonomy" id="201089"/>
    <lineage>
        <taxon>Bacteria</taxon>
        <taxon>Pseudomonadati</taxon>
        <taxon>Thermodesulfobacteriota</taxon>
        <taxon>Desulfobacteria</taxon>
        <taxon>Desulfobacterales</taxon>
        <taxon>Desulfobacteriaceae</taxon>
        <taxon>Desulfobacterium</taxon>
        <taxon>environmental samples</taxon>
    </lineage>
</organism>
<dbReference type="AlphaFoldDB" id="A0A445MWV6"/>
<dbReference type="PANTHER" id="PTHR30469:SF15">
    <property type="entry name" value="HLYD FAMILY OF SECRETION PROTEINS"/>
    <property type="match status" value="1"/>
</dbReference>
<name>A0A445MWV6_9BACT</name>
<feature type="domain" description="CusB-like barrel-sandwich hybrid" evidence="3">
    <location>
        <begin position="63"/>
        <end position="185"/>
    </location>
</feature>
<dbReference type="Pfam" id="PF25989">
    <property type="entry name" value="YknX_C"/>
    <property type="match status" value="1"/>
</dbReference>